<evidence type="ECO:0008006" key="3">
    <source>
        <dbReference type="Google" id="ProtNLM"/>
    </source>
</evidence>
<dbReference type="EMBL" id="JAHXCP010000009">
    <property type="protein sequence ID" value="MBW4754794.1"/>
    <property type="molecule type" value="Genomic_DNA"/>
</dbReference>
<comment type="caution">
    <text evidence="1">The sequence shown here is derived from an EMBL/GenBank/DDBJ whole genome shotgun (WGS) entry which is preliminary data.</text>
</comment>
<protein>
    <recommendedName>
        <fullName evidence="3">Nucleoside 2-deoxyribosyltransferase</fullName>
    </recommendedName>
</protein>
<dbReference type="Proteomes" id="UP000812077">
    <property type="component" value="Unassembled WGS sequence"/>
</dbReference>
<reference evidence="1 2" key="1">
    <citation type="submission" date="2021-07" db="EMBL/GenBank/DDBJ databases">
        <title>Genomic diversity and antimicrobial resistance of Prevotella spp. isolated from chronic lung disease airways.</title>
        <authorList>
            <person name="Webb K.A."/>
            <person name="Olagoke O.S."/>
            <person name="Baird T."/>
            <person name="Neill J."/>
            <person name="Pham A."/>
            <person name="Wells T.J."/>
            <person name="Ramsay K.A."/>
            <person name="Bell S.C."/>
            <person name="Sarovich D.S."/>
            <person name="Price E.P."/>
        </authorList>
    </citation>
    <scope>NUCLEOTIDE SEQUENCE [LARGE SCALE GENOMIC DNA]</scope>
    <source>
        <strain evidence="1 2">SCHI0027.S.6</strain>
    </source>
</reference>
<dbReference type="RefSeq" id="WP_219433405.1">
    <property type="nucleotide sequence ID" value="NZ_JAHXCP010000009.1"/>
</dbReference>
<sequence>MGKIKVYLSMPISGRPIKEAIAEGKRIVEKLSAAHKNWEIINPLDISAGLPKEVWNLPERKRYAAFMGADIEALLGEADAVAFTMGAIVSKGCRLELCLANVYDLPRIFLDAADNVSRVEGIDTALYRELRKEINQE</sequence>
<proteinExistence type="predicted"/>
<evidence type="ECO:0000313" key="2">
    <source>
        <dbReference type="Proteomes" id="UP000812077"/>
    </source>
</evidence>
<evidence type="ECO:0000313" key="1">
    <source>
        <dbReference type="EMBL" id="MBW4754794.1"/>
    </source>
</evidence>
<accession>A0ABS6Y6J2</accession>
<keyword evidence="2" id="KW-1185">Reference proteome</keyword>
<name>A0ABS6Y6J2_9BACT</name>
<organism evidence="1 2">
    <name type="scientific">Prevotella melaninogenica</name>
    <dbReference type="NCBI Taxonomy" id="28132"/>
    <lineage>
        <taxon>Bacteria</taxon>
        <taxon>Pseudomonadati</taxon>
        <taxon>Bacteroidota</taxon>
        <taxon>Bacteroidia</taxon>
        <taxon>Bacteroidales</taxon>
        <taxon>Prevotellaceae</taxon>
        <taxon>Prevotella</taxon>
    </lineage>
</organism>
<gene>
    <name evidence="1" type="ORF">KZO77_07020</name>
</gene>